<keyword evidence="3" id="KW-0963">Cytoplasm</keyword>
<keyword evidence="2" id="KW-0813">Transport</keyword>
<accession>A0A4D7CPC1</accession>
<keyword evidence="6" id="KW-0598">Phosphotransferase system</keyword>
<evidence type="ECO:0000256" key="6">
    <source>
        <dbReference type="ARBA" id="ARBA00022683"/>
    </source>
</evidence>
<keyword evidence="4" id="KW-0762">Sugar transport</keyword>
<evidence type="ECO:0000256" key="5">
    <source>
        <dbReference type="ARBA" id="ARBA00022679"/>
    </source>
</evidence>
<keyword evidence="7" id="KW-0418">Kinase</keyword>
<dbReference type="AlphaFoldDB" id="A0A4D7CPC1"/>
<keyword evidence="5" id="KW-0808">Transferase</keyword>
<dbReference type="RefSeq" id="WP_136952759.1">
    <property type="nucleotide sequence ID" value="NZ_CP039712.1"/>
</dbReference>
<keyword evidence="9" id="KW-1185">Reference proteome</keyword>
<evidence type="ECO:0000256" key="3">
    <source>
        <dbReference type="ARBA" id="ARBA00022490"/>
    </source>
</evidence>
<evidence type="ECO:0000313" key="9">
    <source>
        <dbReference type="Proteomes" id="UP000298615"/>
    </source>
</evidence>
<evidence type="ECO:0000256" key="1">
    <source>
        <dbReference type="ARBA" id="ARBA00004496"/>
    </source>
</evidence>
<dbReference type="KEGG" id="vao:FA707_02605"/>
<organism evidence="8 9">
    <name type="scientific">Vagococcus zengguangii</name>
    <dbReference type="NCBI Taxonomy" id="2571750"/>
    <lineage>
        <taxon>Bacteria</taxon>
        <taxon>Bacillati</taxon>
        <taxon>Bacillota</taxon>
        <taxon>Bacilli</taxon>
        <taxon>Lactobacillales</taxon>
        <taxon>Enterococcaceae</taxon>
        <taxon>Vagococcus</taxon>
    </lineage>
</organism>
<dbReference type="OrthoDB" id="9788818at2"/>
<dbReference type="GO" id="GO:0009401">
    <property type="term" value="P:phosphoenolpyruvate-dependent sugar phosphotransferase system"/>
    <property type="evidence" value="ECO:0007669"/>
    <property type="project" value="UniProtKB-KW"/>
</dbReference>
<evidence type="ECO:0000256" key="2">
    <source>
        <dbReference type="ARBA" id="ARBA00022448"/>
    </source>
</evidence>
<dbReference type="Pfam" id="PF03830">
    <property type="entry name" value="PTSIIB_sorb"/>
    <property type="match status" value="1"/>
</dbReference>
<name>A0A4D7CPC1_9ENTE</name>
<evidence type="ECO:0000256" key="7">
    <source>
        <dbReference type="ARBA" id="ARBA00022777"/>
    </source>
</evidence>
<reference evidence="8 9" key="1">
    <citation type="submission" date="2019-04" db="EMBL/GenBank/DDBJ databases">
        <title>Vagococcus sp. nov., isolated from faeces of yaks (Bos grunniens).</title>
        <authorList>
            <person name="Ge Y."/>
        </authorList>
    </citation>
    <scope>NUCLEOTIDE SEQUENCE [LARGE SCALE GENOMIC DNA]</scope>
    <source>
        <strain evidence="8 9">MN-17</strain>
    </source>
</reference>
<gene>
    <name evidence="8" type="ORF">FA707_02605</name>
</gene>
<dbReference type="GO" id="GO:0005737">
    <property type="term" value="C:cytoplasm"/>
    <property type="evidence" value="ECO:0007669"/>
    <property type="project" value="UniProtKB-SubCell"/>
</dbReference>
<dbReference type="Gene3D" id="3.40.35.10">
    <property type="entry name" value="Phosphotransferase system, sorbose subfamily IIB component"/>
    <property type="match status" value="1"/>
</dbReference>
<dbReference type="CDD" id="cd00001">
    <property type="entry name" value="PTS_IIB_man"/>
    <property type="match status" value="1"/>
</dbReference>
<dbReference type="SUPFAM" id="SSF52728">
    <property type="entry name" value="PTS IIb component"/>
    <property type="match status" value="1"/>
</dbReference>
<dbReference type="InterPro" id="IPR004720">
    <property type="entry name" value="PTS_IIB_sorbose-sp"/>
</dbReference>
<dbReference type="PROSITE" id="PS51101">
    <property type="entry name" value="PTS_EIIB_TYPE_4"/>
    <property type="match status" value="1"/>
</dbReference>
<protein>
    <submittedName>
        <fullName evidence="8">PTS fructose transporter subunit IIB</fullName>
    </submittedName>
</protein>
<dbReference type="Proteomes" id="UP000298615">
    <property type="component" value="Chromosome"/>
</dbReference>
<dbReference type="EMBL" id="CP039712">
    <property type="protein sequence ID" value="QCI85918.1"/>
    <property type="molecule type" value="Genomic_DNA"/>
</dbReference>
<evidence type="ECO:0000256" key="4">
    <source>
        <dbReference type="ARBA" id="ARBA00022597"/>
    </source>
</evidence>
<evidence type="ECO:0000313" key="8">
    <source>
        <dbReference type="EMBL" id="QCI85918.1"/>
    </source>
</evidence>
<dbReference type="InterPro" id="IPR036667">
    <property type="entry name" value="PTS_IIB_sorbose-sp_sf"/>
</dbReference>
<dbReference type="GO" id="GO:0016301">
    <property type="term" value="F:kinase activity"/>
    <property type="evidence" value="ECO:0007669"/>
    <property type="project" value="UniProtKB-KW"/>
</dbReference>
<sequence length="163" mass="18336">MDIQFVRIDDRLIHGQVATVWVKKFNIERILVVSEEVTKNPVRKIMLEQAAPPGVFVNVIPPSKLVDIYFDPLFISTKVMLLFTNPHELVSVVKQGVVFPSVNIGGMSFATGKKMLTNAVAVNQADLEAFEYLATKGIELEVRKVFSDSKQQLMDLISKKKLF</sequence>
<proteinExistence type="predicted"/>
<comment type="subcellular location">
    <subcellularLocation>
        <location evidence="1">Cytoplasm</location>
    </subcellularLocation>
</comment>
<dbReference type="GO" id="GO:0008982">
    <property type="term" value="F:protein-N(PI)-phosphohistidine-sugar phosphotransferase activity"/>
    <property type="evidence" value="ECO:0007669"/>
    <property type="project" value="InterPro"/>
</dbReference>